<evidence type="ECO:0000313" key="2">
    <source>
        <dbReference type="EMBL" id="EKM53397.1"/>
    </source>
</evidence>
<dbReference type="PANTHER" id="PTHR43968:SF6">
    <property type="entry name" value="GLUTATHIONE S-TRANSFERASE OMEGA"/>
    <property type="match status" value="1"/>
</dbReference>
<proteinExistence type="predicted"/>
<evidence type="ECO:0000313" key="3">
    <source>
        <dbReference type="Proteomes" id="UP000008370"/>
    </source>
</evidence>
<dbReference type="AlphaFoldDB" id="K5WSM6"/>
<dbReference type="HOGENOM" id="CLU_1732124_0_0_1"/>
<dbReference type="RefSeq" id="XP_007398089.1">
    <property type="nucleotide sequence ID" value="XM_007398027.1"/>
</dbReference>
<sequence>MSATAFPHATGEAAKTVEKHQNSQDLVLYSGWFLEDAYPDYKPNLLPADPVERTYARIWIDFISRNVVPNFMRLMQAQTADKQTAAREDLVSAFRTYAEKVKGPYFLGEEFSLVDVAIASWIVHDWVLKENRGYDRAVVSGAWKTYADTVE</sequence>
<name>K5WSM6_PHACS</name>
<dbReference type="OrthoDB" id="4951845at2759"/>
<dbReference type="KEGG" id="pco:PHACADRAFT_186077"/>
<dbReference type="SUPFAM" id="SSF47616">
    <property type="entry name" value="GST C-terminal domain-like"/>
    <property type="match status" value="1"/>
</dbReference>
<dbReference type="InterPro" id="IPR010987">
    <property type="entry name" value="Glutathione-S-Trfase_C-like"/>
</dbReference>
<dbReference type="PANTHER" id="PTHR43968">
    <property type="match status" value="1"/>
</dbReference>
<dbReference type="EMBL" id="JH930474">
    <property type="protein sequence ID" value="EKM53397.1"/>
    <property type="molecule type" value="Genomic_DNA"/>
</dbReference>
<feature type="domain" description="GST C-terminal" evidence="1">
    <location>
        <begin position="49"/>
        <end position="151"/>
    </location>
</feature>
<dbReference type="InParanoid" id="K5WSM6"/>
<dbReference type="InterPro" id="IPR004046">
    <property type="entry name" value="GST_C"/>
</dbReference>
<protein>
    <recommendedName>
        <fullName evidence="1">GST C-terminal domain-containing protein</fullName>
    </recommendedName>
</protein>
<dbReference type="GeneID" id="18910327"/>
<evidence type="ECO:0000259" key="1">
    <source>
        <dbReference type="PROSITE" id="PS50405"/>
    </source>
</evidence>
<keyword evidence="3" id="KW-1185">Reference proteome</keyword>
<dbReference type="InterPro" id="IPR050983">
    <property type="entry name" value="GST_Omega/HSP26"/>
</dbReference>
<reference evidence="2 3" key="1">
    <citation type="journal article" date="2012" name="BMC Genomics">
        <title>Comparative genomics of the white-rot fungi, Phanerochaete carnosa and P. chrysosporium, to elucidate the genetic basis of the distinct wood types they colonize.</title>
        <authorList>
            <person name="Suzuki H."/>
            <person name="MacDonald J."/>
            <person name="Syed K."/>
            <person name="Salamov A."/>
            <person name="Hori C."/>
            <person name="Aerts A."/>
            <person name="Henrissat B."/>
            <person name="Wiebenga A."/>
            <person name="vanKuyk P.A."/>
            <person name="Barry K."/>
            <person name="Lindquist E."/>
            <person name="LaButti K."/>
            <person name="Lapidus A."/>
            <person name="Lucas S."/>
            <person name="Coutinho P."/>
            <person name="Gong Y."/>
            <person name="Samejima M."/>
            <person name="Mahadevan R."/>
            <person name="Abou-Zaid M."/>
            <person name="de Vries R.P."/>
            <person name="Igarashi K."/>
            <person name="Yadav J.S."/>
            <person name="Grigoriev I.V."/>
            <person name="Master E.R."/>
        </authorList>
    </citation>
    <scope>NUCLEOTIDE SEQUENCE [LARGE SCALE GENOMIC DNA]</scope>
    <source>
        <strain evidence="2 3">HHB-10118-sp</strain>
    </source>
</reference>
<dbReference type="PROSITE" id="PS50405">
    <property type="entry name" value="GST_CTER"/>
    <property type="match status" value="1"/>
</dbReference>
<organism evidence="2 3">
    <name type="scientific">Phanerochaete carnosa (strain HHB-10118-sp)</name>
    <name type="common">White-rot fungus</name>
    <name type="synonym">Peniophora carnosa</name>
    <dbReference type="NCBI Taxonomy" id="650164"/>
    <lineage>
        <taxon>Eukaryota</taxon>
        <taxon>Fungi</taxon>
        <taxon>Dikarya</taxon>
        <taxon>Basidiomycota</taxon>
        <taxon>Agaricomycotina</taxon>
        <taxon>Agaricomycetes</taxon>
        <taxon>Polyporales</taxon>
        <taxon>Phanerochaetaceae</taxon>
        <taxon>Phanerochaete</taxon>
    </lineage>
</organism>
<dbReference type="GO" id="GO:0005737">
    <property type="term" value="C:cytoplasm"/>
    <property type="evidence" value="ECO:0007669"/>
    <property type="project" value="TreeGrafter"/>
</dbReference>
<accession>K5WSM6</accession>
<dbReference type="Pfam" id="PF00043">
    <property type="entry name" value="GST_C"/>
    <property type="match status" value="1"/>
</dbReference>
<dbReference type="STRING" id="650164.K5WSM6"/>
<dbReference type="InterPro" id="IPR036282">
    <property type="entry name" value="Glutathione-S-Trfase_C_sf"/>
</dbReference>
<dbReference type="Gene3D" id="1.20.1050.10">
    <property type="match status" value="1"/>
</dbReference>
<dbReference type="Gene3D" id="3.40.30.10">
    <property type="entry name" value="Glutaredoxin"/>
    <property type="match status" value="1"/>
</dbReference>
<dbReference type="Proteomes" id="UP000008370">
    <property type="component" value="Unassembled WGS sequence"/>
</dbReference>
<gene>
    <name evidence="2" type="ORF">PHACADRAFT_186077</name>
</gene>